<protein>
    <submittedName>
        <fullName evidence="2">Uncharacterized protein</fullName>
    </submittedName>
</protein>
<comment type="caution">
    <text evidence="2">The sequence shown here is derived from an EMBL/GenBank/DDBJ whole genome shotgun (WGS) entry which is preliminary data.</text>
</comment>
<dbReference type="AlphaFoldDB" id="A0A0A2A0B5"/>
<evidence type="ECO:0000313" key="2">
    <source>
        <dbReference type="EMBL" id="KGF93833.1"/>
    </source>
</evidence>
<reference evidence="3" key="1">
    <citation type="journal article" date="2014" name="Sci. Data">
        <title>Genomes of diverse isolates of the marine cyanobacterium Prochlorococcus.</title>
        <authorList>
            <person name="Biller S."/>
            <person name="Berube P."/>
            <person name="Thompson J."/>
            <person name="Kelly L."/>
            <person name="Roggensack S."/>
            <person name="Awad L."/>
            <person name="Roache-Johnson K."/>
            <person name="Ding H."/>
            <person name="Giovannoni S.J."/>
            <person name="Moore L.R."/>
            <person name="Chisholm S.W."/>
        </authorList>
    </citation>
    <scope>NUCLEOTIDE SEQUENCE [LARGE SCALE GENOMIC DNA]</scope>
</reference>
<keyword evidence="1" id="KW-0812">Transmembrane</keyword>
<feature type="transmembrane region" description="Helical" evidence="1">
    <location>
        <begin position="6"/>
        <end position="25"/>
    </location>
</feature>
<gene>
    <name evidence="2" type="ORF">EU93_0027</name>
</gene>
<keyword evidence="1" id="KW-1133">Transmembrane helix</keyword>
<name>A0A0A2A0B5_PROMR</name>
<dbReference type="EMBL" id="JNAJ01000001">
    <property type="protein sequence ID" value="KGF93833.1"/>
    <property type="molecule type" value="Genomic_DNA"/>
</dbReference>
<sequence>MELNEMVNLGLEIVFWLILLIYIGARLTQTKKVFKQQY</sequence>
<keyword evidence="1" id="KW-0472">Membrane</keyword>
<evidence type="ECO:0000313" key="3">
    <source>
        <dbReference type="Proteomes" id="UP000030491"/>
    </source>
</evidence>
<accession>A0A0A2A0B5</accession>
<organism evidence="2 3">
    <name type="scientific">Prochlorococcus marinus str. MIT 9116</name>
    <dbReference type="NCBI Taxonomy" id="167544"/>
    <lineage>
        <taxon>Bacteria</taxon>
        <taxon>Bacillati</taxon>
        <taxon>Cyanobacteriota</taxon>
        <taxon>Cyanophyceae</taxon>
        <taxon>Synechococcales</taxon>
        <taxon>Prochlorococcaceae</taxon>
        <taxon>Prochlorococcus</taxon>
    </lineage>
</organism>
<evidence type="ECO:0000256" key="1">
    <source>
        <dbReference type="SAM" id="Phobius"/>
    </source>
</evidence>
<proteinExistence type="predicted"/>
<dbReference type="Proteomes" id="UP000030491">
    <property type="component" value="Unassembled WGS sequence"/>
</dbReference>